<organism evidence="2 3">
    <name type="scientific">Tilletiaria anomala (strain ATCC 24038 / CBS 436.72 / UBC 951)</name>
    <dbReference type="NCBI Taxonomy" id="1037660"/>
    <lineage>
        <taxon>Eukaryota</taxon>
        <taxon>Fungi</taxon>
        <taxon>Dikarya</taxon>
        <taxon>Basidiomycota</taxon>
        <taxon>Ustilaginomycotina</taxon>
        <taxon>Exobasidiomycetes</taxon>
        <taxon>Georgefischeriales</taxon>
        <taxon>Tilletiariaceae</taxon>
        <taxon>Tilletiaria</taxon>
    </lineage>
</organism>
<protein>
    <recommendedName>
        <fullName evidence="4">P-loop containing nucleoside triphosphate hydrolase protein</fullName>
    </recommendedName>
</protein>
<sequence>MTGTAACLEPTIIWCLPRSCSTAFERAFIQRSHDTITFHEPTGDAAYFSKERQIYRFKEKECRSDPHRYERGLKEVMEDLVQGKGKDIGGKKYIFIKDMAQYIFPASTLQALHPGSRVYHPTSPEYQPPVKPSEPVVKTPLPDFSKPLAADFGTSVKSNPTALPTALLRQFKHTFLIRTPNKSVLSYYKCAQEGAGGFEYFDGAEAGYKELALLHAWISNPQSDFHVDADAAASNKEDGQEHVSRKKRGVGTDGVPISQPMPPPLIEASTLLAEPNHVLEQYCNAIGIPFYKGMLSWESSKKKEATDADVKAQVDANRRTVYKENGNANVEVNGSSNASLADFAKWGTYHRVAEESTGFRKESTPANGAGDNVGATEKEPLLPKEVQETIEANKSAYDYLLSNQTIHLHATA</sequence>
<proteinExistence type="predicted"/>
<evidence type="ECO:0008006" key="4">
    <source>
        <dbReference type="Google" id="ProtNLM"/>
    </source>
</evidence>
<evidence type="ECO:0000313" key="3">
    <source>
        <dbReference type="Proteomes" id="UP000027361"/>
    </source>
</evidence>
<dbReference type="STRING" id="1037660.A0A066VPD4"/>
<dbReference type="GeneID" id="25261661"/>
<dbReference type="InParanoid" id="A0A066VPD4"/>
<feature type="compositionally biased region" description="Basic and acidic residues" evidence="1">
    <location>
        <begin position="232"/>
        <end position="243"/>
    </location>
</feature>
<feature type="region of interest" description="Disordered" evidence="1">
    <location>
        <begin position="232"/>
        <end position="261"/>
    </location>
</feature>
<dbReference type="Gene3D" id="3.40.50.300">
    <property type="entry name" value="P-loop containing nucleotide triphosphate hydrolases"/>
    <property type="match status" value="1"/>
</dbReference>
<dbReference type="HOGENOM" id="CLU_033907_0_0_1"/>
<evidence type="ECO:0000313" key="2">
    <source>
        <dbReference type="EMBL" id="KDN43311.1"/>
    </source>
</evidence>
<evidence type="ECO:0000256" key="1">
    <source>
        <dbReference type="SAM" id="MobiDB-lite"/>
    </source>
</evidence>
<dbReference type="InterPro" id="IPR053226">
    <property type="entry name" value="Pyrrolopyrazine_biosynth_F"/>
</dbReference>
<dbReference type="OMA" id="WSGPRNL"/>
<feature type="region of interest" description="Disordered" evidence="1">
    <location>
        <begin position="356"/>
        <end position="376"/>
    </location>
</feature>
<dbReference type="InterPro" id="IPR027417">
    <property type="entry name" value="P-loop_NTPase"/>
</dbReference>
<gene>
    <name evidence="2" type="ORF">K437DRAFT_153051</name>
</gene>
<dbReference type="Proteomes" id="UP000027361">
    <property type="component" value="Unassembled WGS sequence"/>
</dbReference>
<name>A0A066VPD4_TILAU</name>
<keyword evidence="3" id="KW-1185">Reference proteome</keyword>
<dbReference type="OrthoDB" id="2405944at2759"/>
<reference evidence="2 3" key="1">
    <citation type="submission" date="2014-05" db="EMBL/GenBank/DDBJ databases">
        <title>Draft genome sequence of a rare smut relative, Tilletiaria anomala UBC 951.</title>
        <authorList>
            <consortium name="DOE Joint Genome Institute"/>
            <person name="Toome M."/>
            <person name="Kuo A."/>
            <person name="Henrissat B."/>
            <person name="Lipzen A."/>
            <person name="Tritt A."/>
            <person name="Yoshinaga Y."/>
            <person name="Zane M."/>
            <person name="Barry K."/>
            <person name="Grigoriev I.V."/>
            <person name="Spatafora J.W."/>
            <person name="Aimea M.C."/>
        </authorList>
    </citation>
    <scope>NUCLEOTIDE SEQUENCE [LARGE SCALE GENOMIC DNA]</scope>
    <source>
        <strain evidence="2 3">UBC 951</strain>
    </source>
</reference>
<dbReference type="PANTHER" id="PTHR48419:SF1">
    <property type="entry name" value="SULFOTRANSFERASE DOMAIN-CONTAINING PROTEIN"/>
    <property type="match status" value="1"/>
</dbReference>
<dbReference type="AlphaFoldDB" id="A0A066VPD4"/>
<comment type="caution">
    <text evidence="2">The sequence shown here is derived from an EMBL/GenBank/DDBJ whole genome shotgun (WGS) entry which is preliminary data.</text>
</comment>
<dbReference type="RefSeq" id="XP_013242330.1">
    <property type="nucleotide sequence ID" value="XM_013386876.1"/>
</dbReference>
<accession>A0A066VPD4</accession>
<dbReference type="EMBL" id="JMSN01000062">
    <property type="protein sequence ID" value="KDN43311.1"/>
    <property type="molecule type" value="Genomic_DNA"/>
</dbReference>
<dbReference type="PANTHER" id="PTHR48419">
    <property type="entry name" value="SULFOTRANSFERASE DOMAIN-CONTAINING PROTEIN"/>
    <property type="match status" value="1"/>
</dbReference>